<dbReference type="EMBL" id="RQTJ01000036">
    <property type="protein sequence ID" value="RRA91197.1"/>
    <property type="molecule type" value="Genomic_DNA"/>
</dbReference>
<dbReference type="PROSITE" id="PS51257">
    <property type="entry name" value="PROKAR_LIPOPROTEIN"/>
    <property type="match status" value="1"/>
</dbReference>
<comment type="caution">
    <text evidence="2">The sequence shown here is derived from an EMBL/GenBank/DDBJ whole genome shotgun (WGS) entry which is preliminary data.</text>
</comment>
<organism evidence="2 3">
    <name type="scientific">Paenimyroides viscosum</name>
    <dbReference type="NCBI Taxonomy" id="2488729"/>
    <lineage>
        <taxon>Bacteria</taxon>
        <taxon>Pseudomonadati</taxon>
        <taxon>Bacteroidota</taxon>
        <taxon>Flavobacteriia</taxon>
        <taxon>Flavobacteriales</taxon>
        <taxon>Flavobacteriaceae</taxon>
        <taxon>Paenimyroides</taxon>
    </lineage>
</organism>
<sequence>MKKLIIITFITLVVVACNKKVDLSGEIISQTKQVESYNAVSNSSSASIELDSSVGVNEISITGDKTLVDNLEVNNENGQINISNKKSISFNSNNSPLIIKMNNPIFAKSGNCRCRLCCYK</sequence>
<feature type="domain" description="Putative auto-transporter adhesin head GIN" evidence="1">
    <location>
        <begin position="37"/>
        <end position="101"/>
    </location>
</feature>
<reference evidence="2 3" key="1">
    <citation type="submission" date="2018-11" db="EMBL/GenBank/DDBJ databases">
        <title>Flavobacterium sp. nov., YIM 102796 draft genome.</title>
        <authorList>
            <person name="Li G."/>
            <person name="Jiang Y."/>
        </authorList>
    </citation>
    <scope>NUCLEOTIDE SEQUENCE [LARGE SCALE GENOMIC DNA]</scope>
    <source>
        <strain evidence="2 3">YIM 102796</strain>
    </source>
</reference>
<dbReference type="RefSeq" id="WP_124900259.1">
    <property type="nucleotide sequence ID" value="NZ_RQTJ01000036.1"/>
</dbReference>
<evidence type="ECO:0000313" key="3">
    <source>
        <dbReference type="Proteomes" id="UP000268372"/>
    </source>
</evidence>
<dbReference type="Gene3D" id="2.160.20.120">
    <property type="match status" value="1"/>
</dbReference>
<evidence type="ECO:0000259" key="1">
    <source>
        <dbReference type="Pfam" id="PF10988"/>
    </source>
</evidence>
<accession>A0A3P1AQJ4</accession>
<gene>
    <name evidence="2" type="ORF">EG242_12810</name>
</gene>
<dbReference type="InterPro" id="IPR021255">
    <property type="entry name" value="DUF2807"/>
</dbReference>
<dbReference type="AlphaFoldDB" id="A0A3P1AQJ4"/>
<evidence type="ECO:0000313" key="2">
    <source>
        <dbReference type="EMBL" id="RRA91197.1"/>
    </source>
</evidence>
<proteinExistence type="predicted"/>
<protein>
    <recommendedName>
        <fullName evidence="1">Putative auto-transporter adhesin head GIN domain-containing protein</fullName>
    </recommendedName>
</protein>
<name>A0A3P1AQJ4_9FLAO</name>
<dbReference type="Proteomes" id="UP000268372">
    <property type="component" value="Unassembled WGS sequence"/>
</dbReference>
<keyword evidence="3" id="KW-1185">Reference proteome</keyword>
<dbReference type="Pfam" id="PF10988">
    <property type="entry name" value="DUF2807"/>
    <property type="match status" value="1"/>
</dbReference>